<comment type="caution">
    <text evidence="1">The sequence shown here is derived from an EMBL/GenBank/DDBJ whole genome shotgun (WGS) entry which is preliminary data.</text>
</comment>
<accession>A0A149RUL7</accession>
<protein>
    <submittedName>
        <fullName evidence="1">Translation repressor RelB</fullName>
    </submittedName>
</protein>
<dbReference type="EMBL" id="LHZG01000172">
    <property type="protein sequence ID" value="KXV18142.1"/>
    <property type="molecule type" value="Genomic_DNA"/>
</dbReference>
<evidence type="ECO:0000313" key="1">
    <source>
        <dbReference type="EMBL" id="KXV18142.1"/>
    </source>
</evidence>
<dbReference type="RefSeq" id="WP_015074958.1">
    <property type="nucleotide sequence ID" value="NZ_LCTG01000008.1"/>
</dbReference>
<reference evidence="1 2" key="1">
    <citation type="submission" date="2015-06" db="EMBL/GenBank/DDBJ databases">
        <title>Improved classification and identification of acetic acid bacteria using matrix-assisted laser desorption/ionization time-of-flight mass spectrometry; Gluconobacter nephelii and Gluconobacter uchimurae are later heterotypic synonyms of Gluconobacter japonicus and Gluconobacter oxydans, respectively.</title>
        <authorList>
            <person name="Li L."/>
            <person name="Cleenwerck I."/>
            <person name="De Vuyst L."/>
            <person name="Vandamme P."/>
        </authorList>
    </citation>
    <scope>NUCLEOTIDE SEQUENCE [LARGE SCALE GENOMIC DNA]</scope>
    <source>
        <strain evidence="1 2">LMG 1676</strain>
    </source>
</reference>
<name>A0A149RUL7_GLUOY</name>
<dbReference type="Proteomes" id="UP000075655">
    <property type="component" value="Unassembled WGS sequence"/>
</dbReference>
<sequence>MPQITANTAHFGMRLEADFKEESFRKVKELGTTPADLFRDVLEYVVRNNRLPIRKEVLNDDDAVLLDLVKNRLKNPGEIMRNVNLDDLLSGHPGSRKG</sequence>
<dbReference type="InterPro" id="IPR007337">
    <property type="entry name" value="RelB/DinJ"/>
</dbReference>
<dbReference type="AlphaFoldDB" id="A0A149RUL7"/>
<dbReference type="Gene3D" id="6.10.250.2570">
    <property type="match status" value="1"/>
</dbReference>
<proteinExistence type="predicted"/>
<dbReference type="Pfam" id="PF04221">
    <property type="entry name" value="RelB"/>
    <property type="match status" value="1"/>
</dbReference>
<gene>
    <name evidence="1" type="ORF">AD934_09405</name>
</gene>
<evidence type="ECO:0000313" key="2">
    <source>
        <dbReference type="Proteomes" id="UP000075655"/>
    </source>
</evidence>
<organism evidence="1 2">
    <name type="scientific">Gluconobacter oxydans</name>
    <name type="common">Gluconobacter suboxydans</name>
    <dbReference type="NCBI Taxonomy" id="442"/>
    <lineage>
        <taxon>Bacteria</taxon>
        <taxon>Pseudomonadati</taxon>
        <taxon>Pseudomonadota</taxon>
        <taxon>Alphaproteobacteria</taxon>
        <taxon>Acetobacterales</taxon>
        <taxon>Acetobacteraceae</taxon>
        <taxon>Gluconobacter</taxon>
    </lineage>
</organism>